<feature type="domain" description="DUF559" evidence="1">
    <location>
        <begin position="18"/>
        <end position="124"/>
    </location>
</feature>
<dbReference type="HOGENOM" id="CLU_107928_1_0_5"/>
<dbReference type="PANTHER" id="PTHR38590:SF1">
    <property type="entry name" value="BLL0828 PROTEIN"/>
    <property type="match status" value="1"/>
</dbReference>
<evidence type="ECO:0000259" key="1">
    <source>
        <dbReference type="Pfam" id="PF04480"/>
    </source>
</evidence>
<dbReference type="PANTHER" id="PTHR38590">
    <property type="entry name" value="BLL0828 PROTEIN"/>
    <property type="match status" value="1"/>
</dbReference>
<dbReference type="KEGG" id="hdt:HYPDE_33768"/>
<dbReference type="InterPro" id="IPR007569">
    <property type="entry name" value="DUF559"/>
</dbReference>
<keyword evidence="3" id="KW-1185">Reference proteome</keyword>
<dbReference type="Gene3D" id="3.40.960.10">
    <property type="entry name" value="VSR Endonuclease"/>
    <property type="match status" value="1"/>
</dbReference>
<dbReference type="eggNOG" id="COG2852">
    <property type="taxonomic scope" value="Bacteria"/>
</dbReference>
<accession>N0BD21</accession>
<evidence type="ECO:0000313" key="3">
    <source>
        <dbReference type="Proteomes" id="UP000005952"/>
    </source>
</evidence>
<dbReference type="Pfam" id="PF04480">
    <property type="entry name" value="DUF559"/>
    <property type="match status" value="1"/>
</dbReference>
<name>N0BD21_9HYPH</name>
<dbReference type="InterPro" id="IPR047216">
    <property type="entry name" value="Endonuclease_DUF559_bact"/>
</dbReference>
<dbReference type="AlphaFoldDB" id="N0BD21"/>
<dbReference type="EMBL" id="CP005587">
    <property type="protein sequence ID" value="AGK58426.1"/>
    <property type="molecule type" value="Genomic_DNA"/>
</dbReference>
<dbReference type="CDD" id="cd01038">
    <property type="entry name" value="Endonuclease_DUF559"/>
    <property type="match status" value="1"/>
</dbReference>
<dbReference type="InterPro" id="IPR011335">
    <property type="entry name" value="Restrct_endonuc-II-like"/>
</dbReference>
<evidence type="ECO:0000313" key="2">
    <source>
        <dbReference type="EMBL" id="AGK58426.1"/>
    </source>
</evidence>
<organism evidence="2 3">
    <name type="scientific">Hyphomicrobium denitrificans 1NES1</name>
    <dbReference type="NCBI Taxonomy" id="670307"/>
    <lineage>
        <taxon>Bacteria</taxon>
        <taxon>Pseudomonadati</taxon>
        <taxon>Pseudomonadota</taxon>
        <taxon>Alphaproteobacteria</taxon>
        <taxon>Hyphomicrobiales</taxon>
        <taxon>Hyphomicrobiaceae</taxon>
        <taxon>Hyphomicrobium</taxon>
    </lineage>
</organism>
<gene>
    <name evidence="2" type="ORF">HYPDE_33768</name>
</gene>
<reference evidence="2 3" key="1">
    <citation type="journal article" date="2013" name="Genome Announc.">
        <title>Genome sequences for three denitrifying bacterial strains isolated from a uranium- and nitrate-contaminated subsurface environment.</title>
        <authorList>
            <person name="Venkatramanan R."/>
            <person name="Prakash O."/>
            <person name="Woyke T."/>
            <person name="Chain P."/>
            <person name="Goodwin L.A."/>
            <person name="Watson D."/>
            <person name="Brooks S."/>
            <person name="Kostka J.E."/>
            <person name="Green S.J."/>
        </authorList>
    </citation>
    <scope>NUCLEOTIDE SEQUENCE [LARGE SCALE GENOMIC DNA]</scope>
    <source>
        <strain evidence="2 3">1NES1</strain>
    </source>
</reference>
<protein>
    <recommendedName>
        <fullName evidence="1">DUF559 domain-containing protein</fullName>
    </recommendedName>
</protein>
<dbReference type="Proteomes" id="UP000005952">
    <property type="component" value="Chromosome"/>
</dbReference>
<dbReference type="SUPFAM" id="SSF52980">
    <property type="entry name" value="Restriction endonuclease-like"/>
    <property type="match status" value="1"/>
</dbReference>
<dbReference type="STRING" id="670307.HYPDE_33768"/>
<proteinExistence type="predicted"/>
<sequence>MREKGRASGEWRTSAMANEVARSLRKNRTGAERELWSRFRELKQAGFKFRQQAPIDRFIVDFVCFAKRLIVEVDGATHGTESETLQDSDRQQYLVQQGFRVVRFLNDDVFRNVDGVMDTIIQELKTPTPSPSPQGGGV</sequence>